<dbReference type="AlphaFoldDB" id="A0A1Y2N6T8"/>
<dbReference type="InterPro" id="IPR046373">
    <property type="entry name" value="Acyl-CoA_Oxase/DH_mid-dom_sf"/>
</dbReference>
<dbReference type="SUPFAM" id="SSF47203">
    <property type="entry name" value="Acyl-CoA dehydrogenase C-terminal domain-like"/>
    <property type="match status" value="1"/>
</dbReference>
<dbReference type="Gene3D" id="2.40.110.10">
    <property type="entry name" value="Butyryl-CoA Dehydrogenase, subunit A, domain 2"/>
    <property type="match status" value="1"/>
</dbReference>
<dbReference type="EMBL" id="MIGB01000004">
    <property type="protein sequence ID" value="OSY42817.1"/>
    <property type="molecule type" value="Genomic_DNA"/>
</dbReference>
<dbReference type="InterPro" id="IPR009100">
    <property type="entry name" value="AcylCoA_DH/oxidase_NM_dom_sf"/>
</dbReference>
<dbReference type="OrthoDB" id="3666321at2"/>
<keyword evidence="5 10" id="KW-0560">Oxidoreductase</keyword>
<keyword evidence="4 5" id="KW-0274">FAD</keyword>
<feature type="domain" description="Acyl-CoA oxidase/dehydrogenase middle" evidence="8">
    <location>
        <begin position="122"/>
        <end position="216"/>
    </location>
</feature>
<evidence type="ECO:0000259" key="7">
    <source>
        <dbReference type="Pfam" id="PF00441"/>
    </source>
</evidence>
<name>A0A1Y2N6T8_PSEAH</name>
<gene>
    <name evidence="10" type="primary">acdA_3</name>
    <name evidence="10" type="ORF">BG845_01058</name>
</gene>
<comment type="caution">
    <text evidence="10">The sequence shown here is derived from an EMBL/GenBank/DDBJ whole genome shotgun (WGS) entry which is preliminary data.</text>
</comment>
<evidence type="ECO:0000256" key="1">
    <source>
        <dbReference type="ARBA" id="ARBA00001974"/>
    </source>
</evidence>
<evidence type="ECO:0000256" key="2">
    <source>
        <dbReference type="ARBA" id="ARBA00009347"/>
    </source>
</evidence>
<feature type="region of interest" description="Disordered" evidence="6">
    <location>
        <begin position="547"/>
        <end position="569"/>
    </location>
</feature>
<dbReference type="Gene3D" id="1.20.140.10">
    <property type="entry name" value="Butyryl-CoA Dehydrogenase, subunit A, domain 3"/>
    <property type="match status" value="1"/>
</dbReference>
<dbReference type="InterPro" id="IPR037069">
    <property type="entry name" value="AcylCoA_DH/ox_N_sf"/>
</dbReference>
<dbReference type="PANTHER" id="PTHR43884:SF19">
    <property type="entry name" value="ACYL-COA DEHYDROGENASE FADE4-RELATED"/>
    <property type="match status" value="1"/>
</dbReference>
<dbReference type="Pfam" id="PF02770">
    <property type="entry name" value="Acyl-CoA_dh_M"/>
    <property type="match status" value="1"/>
</dbReference>
<keyword evidence="3 5" id="KW-0285">Flavoprotein</keyword>
<dbReference type="InterPro" id="IPR006091">
    <property type="entry name" value="Acyl-CoA_Oxase/DH_mid-dom"/>
</dbReference>
<dbReference type="GO" id="GO:0003995">
    <property type="term" value="F:acyl-CoA dehydrogenase activity"/>
    <property type="evidence" value="ECO:0007669"/>
    <property type="project" value="TreeGrafter"/>
</dbReference>
<dbReference type="Gene3D" id="1.10.540.10">
    <property type="entry name" value="Acyl-CoA dehydrogenase/oxidase, N-terminal domain"/>
    <property type="match status" value="1"/>
</dbReference>
<dbReference type="Pfam" id="PF02771">
    <property type="entry name" value="Acyl-CoA_dh_N"/>
    <property type="match status" value="1"/>
</dbReference>
<evidence type="ECO:0000256" key="3">
    <source>
        <dbReference type="ARBA" id="ARBA00022630"/>
    </source>
</evidence>
<evidence type="ECO:0000256" key="5">
    <source>
        <dbReference type="RuleBase" id="RU362125"/>
    </source>
</evidence>
<reference evidence="10 11" key="1">
    <citation type="submission" date="2016-09" db="EMBL/GenBank/DDBJ databases">
        <title>Pseudonocardia autotrophica DSM535, a candidate organism with high potential of specific P450 cytochromes.</title>
        <authorList>
            <person name="Grumaz C."/>
            <person name="Vainshtein Y."/>
            <person name="Kirstahler P."/>
            <person name="Sohn K."/>
        </authorList>
    </citation>
    <scope>NUCLEOTIDE SEQUENCE [LARGE SCALE GENOMIC DNA]</scope>
    <source>
        <strain evidence="10 11">DSM 535</strain>
    </source>
</reference>
<protein>
    <submittedName>
        <fullName evidence="10">Acyl-CoA dehydrogenase</fullName>
        <ecNumber evidence="10">1.3.99.-</ecNumber>
    </submittedName>
</protein>
<dbReference type="GO" id="GO:0050660">
    <property type="term" value="F:flavin adenine dinucleotide binding"/>
    <property type="evidence" value="ECO:0007669"/>
    <property type="project" value="InterPro"/>
</dbReference>
<feature type="domain" description="Acyl-CoA dehydrogenase/oxidase C-terminal" evidence="7">
    <location>
        <begin position="232"/>
        <end position="391"/>
    </location>
</feature>
<organism evidence="10 11">
    <name type="scientific">Pseudonocardia autotrophica</name>
    <name type="common">Amycolata autotrophica</name>
    <name type="synonym">Nocardia autotrophica</name>
    <dbReference type="NCBI Taxonomy" id="2074"/>
    <lineage>
        <taxon>Bacteria</taxon>
        <taxon>Bacillati</taxon>
        <taxon>Actinomycetota</taxon>
        <taxon>Actinomycetes</taxon>
        <taxon>Pseudonocardiales</taxon>
        <taxon>Pseudonocardiaceae</taxon>
        <taxon>Pseudonocardia</taxon>
    </lineage>
</organism>
<dbReference type="InterPro" id="IPR013786">
    <property type="entry name" value="AcylCoA_DH/ox_N"/>
</dbReference>
<dbReference type="RefSeq" id="WP_085911379.1">
    <property type="nucleotide sequence ID" value="NZ_AP018920.1"/>
</dbReference>
<sequence>MSAVFRHPPMLALEALEDHLGRPGAAAERARLDDDETFPAGAVDDLTSFGLHLHYIPAEYGGRLHDYESAAALIRAVAGRDLTVAIAHGKTFLGAVCVWVAGDDRQAGRIAGDVADGRAVAWGLTERAHGSDLVGGELVGSPVPDGIRLDGEKWLINNATRGDIICVLARTDPDGGPRGFSLYIVDKRRIQAGSLEPLPKVRTIGIRGADISGFRLRGTVVDPEQDRVGPAGHGLETVLKSLQLTRTLCAGLSLGAADHALRRAVGFAEVRVLHGRLLIDLPAAGRTLAECYADHLLAEAFATVVTRSIQALPGEMSVLSAAVKYLVPVQTEDMLARLRRLLGARAWLRDVAADDPTGDGGDTGAGEFQKIERDHRIVALFDGNTVVNLNSLVSQFPALVRAHRRVAGTTEGLQAAGDLVRPLPPVDLGRLRLVAVAGVSLLHGLDEAADRVAVLADAEPDLDAVARAVRRLADRAGPLVEQMRLPVSPPEIPAEAFVLADRLARTLAGAAATVLWLDSRENVCGAGVLPWRDGSWLLAALDRAAAGVDDGPSADGATTGSGDGSGEADEPALDRAYATLLAALREQVRTGRLTSLFPARLAGAA</sequence>
<evidence type="ECO:0000259" key="8">
    <source>
        <dbReference type="Pfam" id="PF02770"/>
    </source>
</evidence>
<evidence type="ECO:0000313" key="10">
    <source>
        <dbReference type="EMBL" id="OSY42817.1"/>
    </source>
</evidence>
<dbReference type="Pfam" id="PF00441">
    <property type="entry name" value="Acyl-CoA_dh_1"/>
    <property type="match status" value="1"/>
</dbReference>
<evidence type="ECO:0000256" key="6">
    <source>
        <dbReference type="SAM" id="MobiDB-lite"/>
    </source>
</evidence>
<dbReference type="InterPro" id="IPR036250">
    <property type="entry name" value="AcylCo_DH-like_C"/>
</dbReference>
<accession>A0A1Y2N6T8</accession>
<dbReference type="PANTHER" id="PTHR43884">
    <property type="entry name" value="ACYL-COA DEHYDROGENASE"/>
    <property type="match status" value="1"/>
</dbReference>
<dbReference type="GO" id="GO:0005886">
    <property type="term" value="C:plasma membrane"/>
    <property type="evidence" value="ECO:0007669"/>
    <property type="project" value="TreeGrafter"/>
</dbReference>
<evidence type="ECO:0000256" key="4">
    <source>
        <dbReference type="ARBA" id="ARBA00022827"/>
    </source>
</evidence>
<evidence type="ECO:0000313" key="11">
    <source>
        <dbReference type="Proteomes" id="UP000194360"/>
    </source>
</evidence>
<evidence type="ECO:0000259" key="9">
    <source>
        <dbReference type="Pfam" id="PF02771"/>
    </source>
</evidence>
<dbReference type="STRING" id="2074.BG845_01058"/>
<proteinExistence type="inferred from homology"/>
<dbReference type="CDD" id="cd00567">
    <property type="entry name" value="ACAD"/>
    <property type="match status" value="1"/>
</dbReference>
<comment type="cofactor">
    <cofactor evidence="1 5">
        <name>FAD</name>
        <dbReference type="ChEBI" id="CHEBI:57692"/>
    </cofactor>
</comment>
<comment type="similarity">
    <text evidence="2 5">Belongs to the acyl-CoA dehydrogenase family.</text>
</comment>
<dbReference type="InterPro" id="IPR009075">
    <property type="entry name" value="AcylCo_DH/oxidase_C"/>
</dbReference>
<dbReference type="SUPFAM" id="SSF56645">
    <property type="entry name" value="Acyl-CoA dehydrogenase NM domain-like"/>
    <property type="match status" value="1"/>
</dbReference>
<feature type="domain" description="Acyl-CoA dehydrogenase/oxidase N-terminal" evidence="9">
    <location>
        <begin position="29"/>
        <end position="117"/>
    </location>
</feature>
<dbReference type="EC" id="1.3.99.-" evidence="10"/>
<keyword evidence="11" id="KW-1185">Reference proteome</keyword>
<dbReference type="Proteomes" id="UP000194360">
    <property type="component" value="Unassembled WGS sequence"/>
</dbReference>